<organism evidence="2 3">
    <name type="scientific">Pseudofrankia inefficax (strain DSM 45817 / CECT 9037 / DDB 130130 / EuI1c)</name>
    <name type="common">Frankia inefficax</name>
    <dbReference type="NCBI Taxonomy" id="298654"/>
    <lineage>
        <taxon>Bacteria</taxon>
        <taxon>Bacillati</taxon>
        <taxon>Actinomycetota</taxon>
        <taxon>Actinomycetes</taxon>
        <taxon>Frankiales</taxon>
        <taxon>Frankiaceae</taxon>
        <taxon>Pseudofrankia</taxon>
    </lineage>
</organism>
<sequence length="442" mass="47061">MAITGRAVGCAFLGALAVALAPAPWLVLLGVNLLVVVLVAVDVALAGSVRPLELTRSGPRGARLGQPVPLVLTVGNKGERTARLRIRDGWPPSAGARPAVHKVTVPAGERRFLESTLYPSRRGDREPYRITIRSLGPLGLAGRQGRHHVPWRVRVLPPFHSRRHLPAALARLREVEGQVAIRGGGAGSEFDSLRDYVIGDDVRAIDWRGTARRGAVVVRTFRPERDRRVICVLDTARTSAGRVGALSPDGGPGLGGVPRLDHALDAALLLAAVALRAGDRVGLVAHDSEARLVLPDSAEANVLTRMSEAMATLEPALVETDHDGLVSTVLRTARRRSLVVIFTELVPAVVEESLLPALPALTSRHTVLVAALRDPRLAELAAGRGDVRAVYAAAAAEQTLLRRRQLTEELRGRGVEVVDAGPAGYAPAVTDAYLTLKSLGRL</sequence>
<dbReference type="KEGG" id="fri:FraEuI1c_6051"/>
<evidence type="ECO:0000259" key="1">
    <source>
        <dbReference type="Pfam" id="PF01882"/>
    </source>
</evidence>
<dbReference type="EMBL" id="CP002299">
    <property type="protein sequence ID" value="ADP84035.1"/>
    <property type="molecule type" value="Genomic_DNA"/>
</dbReference>
<dbReference type="PANTHER" id="PTHR33608">
    <property type="entry name" value="BLL2464 PROTEIN"/>
    <property type="match status" value="1"/>
</dbReference>
<evidence type="ECO:0000313" key="2">
    <source>
        <dbReference type="EMBL" id="ADP84035.1"/>
    </source>
</evidence>
<gene>
    <name evidence="2" type="ordered locus">FraEuI1c_6051</name>
</gene>
<accession>E3J0X1</accession>
<protein>
    <recommendedName>
        <fullName evidence="1">DUF58 domain-containing protein</fullName>
    </recommendedName>
</protein>
<keyword evidence="3" id="KW-1185">Reference proteome</keyword>
<proteinExistence type="predicted"/>
<dbReference type="Pfam" id="PF01882">
    <property type="entry name" value="DUF58"/>
    <property type="match status" value="1"/>
</dbReference>
<dbReference type="eggNOG" id="COG1721">
    <property type="taxonomic scope" value="Bacteria"/>
</dbReference>
<dbReference type="HOGENOM" id="CLU_048408_0_0_11"/>
<dbReference type="STRING" id="298654.FraEuI1c_6051"/>
<evidence type="ECO:0000313" key="3">
    <source>
        <dbReference type="Proteomes" id="UP000002484"/>
    </source>
</evidence>
<dbReference type="RefSeq" id="WP_013427153.1">
    <property type="nucleotide sequence ID" value="NC_014666.1"/>
</dbReference>
<dbReference type="OrthoDB" id="845740at2"/>
<name>E3J0X1_PSEI1</name>
<reference evidence="2 3" key="1">
    <citation type="submission" date="2010-10" db="EMBL/GenBank/DDBJ databases">
        <title>Complete sequence of Frankia sp. EuI1c.</title>
        <authorList>
            <consortium name="US DOE Joint Genome Institute"/>
            <person name="Lucas S."/>
            <person name="Copeland A."/>
            <person name="Lapidus A."/>
            <person name="Cheng J.-F."/>
            <person name="Bruce D."/>
            <person name="Goodwin L."/>
            <person name="Pitluck S."/>
            <person name="Chertkov O."/>
            <person name="Detter J.C."/>
            <person name="Han C."/>
            <person name="Tapia R."/>
            <person name="Land M."/>
            <person name="Hauser L."/>
            <person name="Jeffries C."/>
            <person name="Kyrpides N."/>
            <person name="Ivanova N."/>
            <person name="Mikhailova N."/>
            <person name="Beauchemin N."/>
            <person name="Sen A."/>
            <person name="Sur S.A."/>
            <person name="Gtari M."/>
            <person name="Wall L."/>
            <person name="Tisa L."/>
            <person name="Woyke T."/>
        </authorList>
    </citation>
    <scope>NUCLEOTIDE SEQUENCE [LARGE SCALE GENOMIC DNA]</scope>
    <source>
        <strain evidence="3">DSM 45817 / CECT 9037 / EuI1c</strain>
    </source>
</reference>
<dbReference type="AlphaFoldDB" id="E3J0X1"/>
<feature type="domain" description="DUF58" evidence="1">
    <location>
        <begin position="193"/>
        <end position="386"/>
    </location>
</feature>
<dbReference type="PANTHER" id="PTHR33608:SF3">
    <property type="entry name" value="SLR2013 PROTEIN"/>
    <property type="match status" value="1"/>
</dbReference>
<dbReference type="Proteomes" id="UP000002484">
    <property type="component" value="Chromosome"/>
</dbReference>
<dbReference type="InParanoid" id="E3J0X1"/>
<dbReference type="InterPro" id="IPR002881">
    <property type="entry name" value="DUF58"/>
</dbReference>